<protein>
    <recommendedName>
        <fullName evidence="8">BED-type domain-containing protein</fullName>
    </recommendedName>
</protein>
<keyword evidence="3" id="KW-0863">Zinc-finger</keyword>
<comment type="caution">
    <text evidence="6">The sequence shown here is derived from an EMBL/GenBank/DDBJ whole genome shotgun (WGS) entry which is preliminary data.</text>
</comment>
<dbReference type="OrthoDB" id="129632at2759"/>
<evidence type="ECO:0008006" key="8">
    <source>
        <dbReference type="Google" id="ProtNLM"/>
    </source>
</evidence>
<name>A0A225VB75_9STRA</name>
<dbReference type="SUPFAM" id="SSF140996">
    <property type="entry name" value="Hermes dimerisation domain"/>
    <property type="match status" value="1"/>
</dbReference>
<dbReference type="EMBL" id="NBNE01006356">
    <property type="protein sequence ID" value="OWZ02148.1"/>
    <property type="molecule type" value="Genomic_DNA"/>
</dbReference>
<evidence type="ECO:0000313" key="6">
    <source>
        <dbReference type="EMBL" id="OWZ02148.1"/>
    </source>
</evidence>
<dbReference type="GO" id="GO:0005634">
    <property type="term" value="C:nucleus"/>
    <property type="evidence" value="ECO:0007669"/>
    <property type="project" value="UniProtKB-SubCell"/>
</dbReference>
<reference evidence="7" key="1">
    <citation type="submission" date="2017-03" db="EMBL/GenBank/DDBJ databases">
        <title>Phytopthora megakarya and P. palmivora, two closely related causual agents of cacao black pod achieved similar genome size and gene model numbers by different mechanisms.</title>
        <authorList>
            <person name="Ali S."/>
            <person name="Shao J."/>
            <person name="Larry D.J."/>
            <person name="Kronmiller B."/>
            <person name="Shen D."/>
            <person name="Strem M.D."/>
            <person name="Melnick R.L."/>
            <person name="Guiltinan M.J."/>
            <person name="Tyler B.M."/>
            <person name="Meinhardt L.W."/>
            <person name="Bailey B.A."/>
        </authorList>
    </citation>
    <scope>NUCLEOTIDE SEQUENCE [LARGE SCALE GENOMIC DNA]</scope>
    <source>
        <strain evidence="7">zdho120</strain>
    </source>
</reference>
<dbReference type="GO" id="GO:0008270">
    <property type="term" value="F:zinc ion binding"/>
    <property type="evidence" value="ECO:0007669"/>
    <property type="project" value="UniProtKB-KW"/>
</dbReference>
<evidence type="ECO:0000256" key="5">
    <source>
        <dbReference type="ARBA" id="ARBA00023242"/>
    </source>
</evidence>
<evidence type="ECO:0000313" key="7">
    <source>
        <dbReference type="Proteomes" id="UP000198211"/>
    </source>
</evidence>
<evidence type="ECO:0000256" key="3">
    <source>
        <dbReference type="ARBA" id="ARBA00022771"/>
    </source>
</evidence>
<keyword evidence="4" id="KW-0862">Zinc</keyword>
<dbReference type="InterPro" id="IPR052035">
    <property type="entry name" value="ZnF_BED_domain_contain"/>
</dbReference>
<evidence type="ECO:0000256" key="1">
    <source>
        <dbReference type="ARBA" id="ARBA00004123"/>
    </source>
</evidence>
<proteinExistence type="predicted"/>
<dbReference type="AlphaFoldDB" id="A0A225VB75"/>
<evidence type="ECO:0000256" key="4">
    <source>
        <dbReference type="ARBA" id="ARBA00022833"/>
    </source>
</evidence>
<keyword evidence="2" id="KW-0479">Metal-binding</keyword>
<gene>
    <name evidence="6" type="ORF">PHMEG_00026336</name>
</gene>
<keyword evidence="7" id="KW-1185">Reference proteome</keyword>
<evidence type="ECO:0000256" key="2">
    <source>
        <dbReference type="ARBA" id="ARBA00022723"/>
    </source>
</evidence>
<keyword evidence="5" id="KW-0539">Nucleus</keyword>
<accession>A0A225VB75</accession>
<sequence length="247" mass="29143">MKSQKRRDVLYFAQLIPKQQFWEVPDSILTNEQSERAICLLCETTMKFRVGKHKTVEHMKEKHSTELEMYRQQRNLILTAGGGLQMQRTARRLDSELAYVDNSEKTVPIRSVTPKEQHQINVLLARWIARHFRPMITVEDEGFMEFVSYITQELGRVKLVLPNRAKLRSDIVALAVHYRKRVQADIQRFCLYYSLTSDIWTGRDGRSYISLTIHYVMETFESRNWTLEVRELLGIHTGTRILVLQKQ</sequence>
<dbReference type="Proteomes" id="UP000198211">
    <property type="component" value="Unassembled WGS sequence"/>
</dbReference>
<dbReference type="PANTHER" id="PTHR46481">
    <property type="entry name" value="ZINC FINGER BED DOMAIN-CONTAINING PROTEIN 4"/>
    <property type="match status" value="1"/>
</dbReference>
<dbReference type="PANTHER" id="PTHR46481:SF10">
    <property type="entry name" value="ZINC FINGER BED DOMAIN-CONTAINING PROTEIN 39"/>
    <property type="match status" value="1"/>
</dbReference>
<organism evidence="6 7">
    <name type="scientific">Phytophthora megakarya</name>
    <dbReference type="NCBI Taxonomy" id="4795"/>
    <lineage>
        <taxon>Eukaryota</taxon>
        <taxon>Sar</taxon>
        <taxon>Stramenopiles</taxon>
        <taxon>Oomycota</taxon>
        <taxon>Peronosporomycetes</taxon>
        <taxon>Peronosporales</taxon>
        <taxon>Peronosporaceae</taxon>
        <taxon>Phytophthora</taxon>
    </lineage>
</organism>
<comment type="subcellular location">
    <subcellularLocation>
        <location evidence="1">Nucleus</location>
    </subcellularLocation>
</comment>